<keyword evidence="2" id="KW-1185">Reference proteome</keyword>
<proteinExistence type="predicted"/>
<gene>
    <name evidence="1" type="ORF">B0H16DRAFT_1815798</name>
</gene>
<protein>
    <submittedName>
        <fullName evidence="1">Uncharacterized protein</fullName>
    </submittedName>
</protein>
<sequence length="333" mass="38070">MEDIAALKERITELESREDLTRDLTLYRTSHNGRQIVVLRHFLLQLLQANSEEEFHRTRALSHRLVAPVWYHYNESDPIGPLNEGEHERLPRLPPINTWGLYPAKSPSEERELETDLASFARTNITFVDDTDFLAAVRGLALDKFVINDCYGSHTQVSRTAQYQTRARTAWKSAQDSQMNSWLLKSTPSALTWRSLLWSTPRKRIPASPLPDRLLLTHLIISDYVNAGVVQKPDVGTMARTIYNIKAGGTSGLNALDYLYDPEPLSREVTDGFKELYTFLDGQVTEAEKVRMEWSPICLEHALCKYKHVISEGTFTTYFEPTYYSTQANTSVI</sequence>
<organism evidence="1 2">
    <name type="scientific">Mycena metata</name>
    <dbReference type="NCBI Taxonomy" id="1033252"/>
    <lineage>
        <taxon>Eukaryota</taxon>
        <taxon>Fungi</taxon>
        <taxon>Dikarya</taxon>
        <taxon>Basidiomycota</taxon>
        <taxon>Agaricomycotina</taxon>
        <taxon>Agaricomycetes</taxon>
        <taxon>Agaricomycetidae</taxon>
        <taxon>Agaricales</taxon>
        <taxon>Marasmiineae</taxon>
        <taxon>Mycenaceae</taxon>
        <taxon>Mycena</taxon>
    </lineage>
</organism>
<comment type="caution">
    <text evidence="1">The sequence shown here is derived from an EMBL/GenBank/DDBJ whole genome shotgun (WGS) entry which is preliminary data.</text>
</comment>
<evidence type="ECO:0000313" key="2">
    <source>
        <dbReference type="Proteomes" id="UP001215598"/>
    </source>
</evidence>
<dbReference type="EMBL" id="JARKIB010000386">
    <property type="protein sequence ID" value="KAJ7711753.1"/>
    <property type="molecule type" value="Genomic_DNA"/>
</dbReference>
<reference evidence="1" key="1">
    <citation type="submission" date="2023-03" db="EMBL/GenBank/DDBJ databases">
        <title>Massive genome expansion in bonnet fungi (Mycena s.s.) driven by repeated elements and novel gene families across ecological guilds.</title>
        <authorList>
            <consortium name="Lawrence Berkeley National Laboratory"/>
            <person name="Harder C.B."/>
            <person name="Miyauchi S."/>
            <person name="Viragh M."/>
            <person name="Kuo A."/>
            <person name="Thoen E."/>
            <person name="Andreopoulos B."/>
            <person name="Lu D."/>
            <person name="Skrede I."/>
            <person name="Drula E."/>
            <person name="Henrissat B."/>
            <person name="Morin E."/>
            <person name="Kohler A."/>
            <person name="Barry K."/>
            <person name="LaButti K."/>
            <person name="Morin E."/>
            <person name="Salamov A."/>
            <person name="Lipzen A."/>
            <person name="Mereny Z."/>
            <person name="Hegedus B."/>
            <person name="Baldrian P."/>
            <person name="Stursova M."/>
            <person name="Weitz H."/>
            <person name="Taylor A."/>
            <person name="Grigoriev I.V."/>
            <person name="Nagy L.G."/>
            <person name="Martin F."/>
            <person name="Kauserud H."/>
        </authorList>
    </citation>
    <scope>NUCLEOTIDE SEQUENCE</scope>
    <source>
        <strain evidence="1">CBHHK182m</strain>
    </source>
</reference>
<accession>A0AAD7MDA6</accession>
<name>A0AAD7MDA6_9AGAR</name>
<dbReference type="Proteomes" id="UP001215598">
    <property type="component" value="Unassembled WGS sequence"/>
</dbReference>
<dbReference type="AlphaFoldDB" id="A0AAD7MDA6"/>
<evidence type="ECO:0000313" key="1">
    <source>
        <dbReference type="EMBL" id="KAJ7711753.1"/>
    </source>
</evidence>